<evidence type="ECO:0000256" key="3">
    <source>
        <dbReference type="ARBA" id="ARBA00022692"/>
    </source>
</evidence>
<gene>
    <name evidence="7" type="ORF">SAMN04489740_0764</name>
</gene>
<reference evidence="7 8" key="1">
    <citation type="submission" date="2016-10" db="EMBL/GenBank/DDBJ databases">
        <authorList>
            <person name="de Groot N.N."/>
        </authorList>
    </citation>
    <scope>NUCLEOTIDE SEQUENCE [LARGE SCALE GENOMIC DNA]</scope>
    <source>
        <strain evidence="7 8">DSM 22274</strain>
    </source>
</reference>
<evidence type="ECO:0000256" key="2">
    <source>
        <dbReference type="ARBA" id="ARBA00007375"/>
    </source>
</evidence>
<dbReference type="GO" id="GO:0016020">
    <property type="term" value="C:membrane"/>
    <property type="evidence" value="ECO:0007669"/>
    <property type="project" value="UniProtKB-SubCell"/>
</dbReference>
<dbReference type="Proteomes" id="UP000182725">
    <property type="component" value="Unassembled WGS sequence"/>
</dbReference>
<dbReference type="AlphaFoldDB" id="A0A1H5GH65"/>
<sequence>MFFLASDTILAFRIFALELMPDWTSGMVMLTYTIGQGLIAAGTVIALSRASRDKAGQR</sequence>
<evidence type="ECO:0000256" key="4">
    <source>
        <dbReference type="ARBA" id="ARBA00022989"/>
    </source>
</evidence>
<evidence type="ECO:0000313" key="8">
    <source>
        <dbReference type="Proteomes" id="UP000182725"/>
    </source>
</evidence>
<comment type="similarity">
    <text evidence="2">Belongs to the TMEM86 family.</text>
</comment>
<comment type="subcellular location">
    <subcellularLocation>
        <location evidence="1">Membrane</location>
        <topology evidence="1">Multi-pass membrane protein</topology>
    </subcellularLocation>
</comment>
<evidence type="ECO:0000256" key="5">
    <source>
        <dbReference type="ARBA" id="ARBA00023136"/>
    </source>
</evidence>
<dbReference type="Pfam" id="PF07947">
    <property type="entry name" value="YhhN"/>
    <property type="match status" value="1"/>
</dbReference>
<evidence type="ECO:0000313" key="7">
    <source>
        <dbReference type="EMBL" id="SEE15009.1"/>
    </source>
</evidence>
<evidence type="ECO:0000256" key="1">
    <source>
        <dbReference type="ARBA" id="ARBA00004141"/>
    </source>
</evidence>
<dbReference type="EMBL" id="FNTV01000001">
    <property type="protein sequence ID" value="SEE15009.1"/>
    <property type="molecule type" value="Genomic_DNA"/>
</dbReference>
<feature type="transmembrane region" description="Helical" evidence="6">
    <location>
        <begin position="26"/>
        <end position="48"/>
    </location>
</feature>
<evidence type="ECO:0000256" key="6">
    <source>
        <dbReference type="SAM" id="Phobius"/>
    </source>
</evidence>
<name>A0A1H5GH65_9MICC</name>
<dbReference type="InterPro" id="IPR012506">
    <property type="entry name" value="TMEM86B-like"/>
</dbReference>
<keyword evidence="3 6" id="KW-0812">Transmembrane</keyword>
<keyword evidence="5 6" id="KW-0472">Membrane</keyword>
<protein>
    <submittedName>
        <fullName evidence="7">YhhN-like protein</fullName>
    </submittedName>
</protein>
<keyword evidence="4 6" id="KW-1133">Transmembrane helix</keyword>
<proteinExistence type="inferred from homology"/>
<accession>A0A1H5GH65</accession>
<organism evidence="7 8">
    <name type="scientific">Arthrobacter alpinus</name>
    <dbReference type="NCBI Taxonomy" id="656366"/>
    <lineage>
        <taxon>Bacteria</taxon>
        <taxon>Bacillati</taxon>
        <taxon>Actinomycetota</taxon>
        <taxon>Actinomycetes</taxon>
        <taxon>Micrococcales</taxon>
        <taxon>Micrococcaceae</taxon>
        <taxon>Arthrobacter</taxon>
    </lineage>
</organism>